<evidence type="ECO:0000313" key="7">
    <source>
        <dbReference type="EMBL" id="GLR66669.1"/>
    </source>
</evidence>
<dbReference type="PANTHER" id="PTHR43285">
    <property type="entry name" value="ANTHRANILATE PHOSPHORIBOSYLTRANSFERASE"/>
    <property type="match status" value="1"/>
</dbReference>
<feature type="binding site" evidence="4">
    <location>
        <position position="94"/>
    </location>
    <ligand>
        <name>Mg(2+)</name>
        <dbReference type="ChEBI" id="CHEBI:18420"/>
        <label>1</label>
    </ligand>
</feature>
<feature type="binding site" evidence="4">
    <location>
        <position position="226"/>
    </location>
    <ligand>
        <name>Mg(2+)</name>
        <dbReference type="ChEBI" id="CHEBI:18420"/>
        <label>2</label>
    </ligand>
</feature>
<evidence type="ECO:0000259" key="6">
    <source>
        <dbReference type="Pfam" id="PF02885"/>
    </source>
</evidence>
<reference evidence="8" key="1">
    <citation type="journal article" date="2019" name="Int. J. Syst. Evol. Microbiol.">
        <title>The Global Catalogue of Microorganisms (GCM) 10K type strain sequencing project: providing services to taxonomists for standard genome sequencing and annotation.</title>
        <authorList>
            <consortium name="The Broad Institute Genomics Platform"/>
            <consortium name="The Broad Institute Genome Sequencing Center for Infectious Disease"/>
            <person name="Wu L."/>
            <person name="Ma J."/>
        </authorList>
    </citation>
    <scope>NUCLEOTIDE SEQUENCE [LARGE SCALE GENOMIC DNA]</scope>
    <source>
        <strain evidence="8">NBRC 112502</strain>
    </source>
</reference>
<feature type="binding site" evidence="4">
    <location>
        <position position="82"/>
    </location>
    <ligand>
        <name>anthranilate</name>
        <dbReference type="ChEBI" id="CHEBI:16567"/>
        <label>1</label>
    </ligand>
</feature>
<comment type="catalytic activity">
    <reaction evidence="4">
        <text>N-(5-phospho-beta-D-ribosyl)anthranilate + diphosphate = 5-phospho-alpha-D-ribose 1-diphosphate + anthranilate</text>
        <dbReference type="Rhea" id="RHEA:11768"/>
        <dbReference type="ChEBI" id="CHEBI:16567"/>
        <dbReference type="ChEBI" id="CHEBI:18277"/>
        <dbReference type="ChEBI" id="CHEBI:33019"/>
        <dbReference type="ChEBI" id="CHEBI:58017"/>
        <dbReference type="EC" id="2.4.2.18"/>
    </reaction>
</comment>
<dbReference type="SUPFAM" id="SSF52418">
    <property type="entry name" value="Nucleoside phosphorylase/phosphoribosyltransferase catalytic domain"/>
    <property type="match status" value="1"/>
</dbReference>
<evidence type="ECO:0000256" key="2">
    <source>
        <dbReference type="ARBA" id="ARBA00022679"/>
    </source>
</evidence>
<feature type="binding site" evidence="4">
    <location>
        <position position="122"/>
    </location>
    <ligand>
        <name>5-phospho-alpha-D-ribose 1-diphosphate</name>
        <dbReference type="ChEBI" id="CHEBI:58017"/>
    </ligand>
</feature>
<comment type="pathway">
    <text evidence="4">Amino-acid biosynthesis; L-tryptophan biosynthesis; L-tryptophan from chorismate: step 2/5.</text>
</comment>
<feature type="domain" description="Glycosyl transferase family 3 N-terminal" evidence="6">
    <location>
        <begin position="6"/>
        <end position="67"/>
    </location>
</feature>
<accession>A0ABQ6A2G6</accession>
<keyword evidence="4" id="KW-0479">Metal-binding</keyword>
<feature type="binding site" evidence="4">
    <location>
        <position position="227"/>
    </location>
    <ligand>
        <name>Mg(2+)</name>
        <dbReference type="ChEBI" id="CHEBI:18420"/>
        <label>1</label>
    </ligand>
</feature>
<dbReference type="GO" id="GO:0016757">
    <property type="term" value="F:glycosyltransferase activity"/>
    <property type="evidence" value="ECO:0007669"/>
    <property type="project" value="UniProtKB-KW"/>
</dbReference>
<name>A0ABQ6A2G6_9PROT</name>
<evidence type="ECO:0000256" key="4">
    <source>
        <dbReference type="HAMAP-Rule" id="MF_00211"/>
    </source>
</evidence>
<feature type="binding site" evidence="4">
    <location>
        <position position="82"/>
    </location>
    <ligand>
        <name>5-phospho-alpha-D-ribose 1-diphosphate</name>
        <dbReference type="ChEBI" id="CHEBI:58017"/>
    </ligand>
</feature>
<keyword evidence="4" id="KW-0460">Magnesium</keyword>
<feature type="binding site" evidence="4">
    <location>
        <begin position="92"/>
        <end position="95"/>
    </location>
    <ligand>
        <name>5-phospho-alpha-D-ribose 1-diphosphate</name>
        <dbReference type="ChEBI" id="CHEBI:58017"/>
    </ligand>
</feature>
<evidence type="ECO:0000313" key="8">
    <source>
        <dbReference type="Proteomes" id="UP001156641"/>
    </source>
</evidence>
<comment type="caution">
    <text evidence="7">The sequence shown here is derived from an EMBL/GenBank/DDBJ whole genome shotgun (WGS) entry which is preliminary data.</text>
</comment>
<dbReference type="InterPro" id="IPR017459">
    <property type="entry name" value="Glycosyl_Trfase_fam3_N_dom"/>
</dbReference>
<feature type="binding site" evidence="4">
    <location>
        <begin position="110"/>
        <end position="118"/>
    </location>
    <ligand>
        <name>5-phospho-alpha-D-ribose 1-diphosphate</name>
        <dbReference type="ChEBI" id="CHEBI:58017"/>
    </ligand>
</feature>
<dbReference type="Gene3D" id="1.20.970.10">
    <property type="entry name" value="Transferase, Pyrimidine Nucleoside Phosphorylase, Chain C"/>
    <property type="match status" value="1"/>
</dbReference>
<keyword evidence="8" id="KW-1185">Reference proteome</keyword>
<comment type="function">
    <text evidence="4">Catalyzes the transfer of the phosphoribosyl group of 5-phosphorylribose-1-pyrophosphate (PRPP) to anthranilate to yield N-(5'-phosphoribosyl)-anthranilate (PRA).</text>
</comment>
<protein>
    <recommendedName>
        <fullName evidence="4">Anthranilate phosphoribosyltransferase</fullName>
        <ecNumber evidence="4">2.4.2.18</ecNumber>
    </recommendedName>
</protein>
<feature type="binding site" evidence="4">
    <location>
        <position position="227"/>
    </location>
    <ligand>
        <name>Mg(2+)</name>
        <dbReference type="ChEBI" id="CHEBI:18420"/>
        <label>2</label>
    </ligand>
</feature>
<dbReference type="Pfam" id="PF00591">
    <property type="entry name" value="Glycos_transf_3"/>
    <property type="match status" value="1"/>
</dbReference>
<evidence type="ECO:0000259" key="5">
    <source>
        <dbReference type="Pfam" id="PF00591"/>
    </source>
</evidence>
<keyword evidence="3 4" id="KW-0822">Tryptophan biosynthesis</keyword>
<proteinExistence type="inferred from homology"/>
<keyword evidence="1 4" id="KW-0328">Glycosyltransferase</keyword>
<dbReference type="NCBIfam" id="TIGR01245">
    <property type="entry name" value="trpD"/>
    <property type="match status" value="1"/>
</dbReference>
<dbReference type="InterPro" id="IPR000312">
    <property type="entry name" value="Glycosyl_Trfase_fam3"/>
</dbReference>
<dbReference type="Pfam" id="PF02885">
    <property type="entry name" value="Glycos_trans_3N"/>
    <property type="match status" value="1"/>
</dbReference>
<dbReference type="PANTHER" id="PTHR43285:SF2">
    <property type="entry name" value="ANTHRANILATE PHOSPHORIBOSYLTRANSFERASE"/>
    <property type="match status" value="1"/>
</dbReference>
<dbReference type="HAMAP" id="MF_00211">
    <property type="entry name" value="TrpD"/>
    <property type="match status" value="1"/>
</dbReference>
<keyword evidence="4" id="KW-0057">Aromatic amino acid biosynthesis</keyword>
<keyword evidence="4" id="KW-0028">Amino-acid biosynthesis</keyword>
<dbReference type="SUPFAM" id="SSF47648">
    <property type="entry name" value="Nucleoside phosphorylase/phosphoribosyltransferase N-terminal domain"/>
    <property type="match status" value="1"/>
</dbReference>
<evidence type="ECO:0000256" key="1">
    <source>
        <dbReference type="ARBA" id="ARBA00022676"/>
    </source>
</evidence>
<dbReference type="EMBL" id="BSOS01000033">
    <property type="protein sequence ID" value="GLR66669.1"/>
    <property type="molecule type" value="Genomic_DNA"/>
</dbReference>
<dbReference type="InterPro" id="IPR036320">
    <property type="entry name" value="Glycosyl_Trfase_fam3_N_dom_sf"/>
</dbReference>
<gene>
    <name evidence="4 7" type="primary">trpD</name>
    <name evidence="7" type="ORF">GCM10010909_13490</name>
</gene>
<comment type="cofactor">
    <cofactor evidence="4">
        <name>Mg(2+)</name>
        <dbReference type="ChEBI" id="CHEBI:18420"/>
    </cofactor>
    <text evidence="4">Binds 2 magnesium ions per monomer.</text>
</comment>
<feature type="domain" description="Glycosyl transferase family 3" evidence="5">
    <location>
        <begin position="77"/>
        <end position="325"/>
    </location>
</feature>
<comment type="caution">
    <text evidence="4">Lacks conserved residue(s) required for the propagation of feature annotation.</text>
</comment>
<feature type="binding site" evidence="4">
    <location>
        <position position="113"/>
    </location>
    <ligand>
        <name>anthranilate</name>
        <dbReference type="ChEBI" id="CHEBI:16567"/>
        <label>1</label>
    </ligand>
</feature>
<dbReference type="InterPro" id="IPR005940">
    <property type="entry name" value="Anthranilate_Pribosyl_Tfrase"/>
</dbReference>
<dbReference type="Gene3D" id="3.40.1030.10">
    <property type="entry name" value="Nucleoside phosphorylase/phosphoribosyltransferase catalytic domain"/>
    <property type="match status" value="1"/>
</dbReference>
<feature type="binding site" evidence="4">
    <location>
        <position position="90"/>
    </location>
    <ligand>
        <name>5-phospho-alpha-D-ribose 1-diphosphate</name>
        <dbReference type="ChEBI" id="CHEBI:58017"/>
    </ligand>
</feature>
<dbReference type="RefSeq" id="WP_284257375.1">
    <property type="nucleotide sequence ID" value="NZ_BSOS01000033.1"/>
</dbReference>
<dbReference type="Proteomes" id="UP001156641">
    <property type="component" value="Unassembled WGS sequence"/>
</dbReference>
<organism evidence="7 8">
    <name type="scientific">Acidocella aquatica</name>
    <dbReference type="NCBI Taxonomy" id="1922313"/>
    <lineage>
        <taxon>Bacteria</taxon>
        <taxon>Pseudomonadati</taxon>
        <taxon>Pseudomonadota</taxon>
        <taxon>Alphaproteobacteria</taxon>
        <taxon>Acetobacterales</taxon>
        <taxon>Acidocellaceae</taxon>
        <taxon>Acidocella</taxon>
    </lineage>
</organism>
<feature type="binding site" evidence="4">
    <location>
        <position position="168"/>
    </location>
    <ligand>
        <name>anthranilate</name>
        <dbReference type="ChEBI" id="CHEBI:16567"/>
        <label>2</label>
    </ligand>
</feature>
<dbReference type="InterPro" id="IPR035902">
    <property type="entry name" value="Nuc_phospho_transferase"/>
</dbReference>
<keyword evidence="2 4" id="KW-0808">Transferase</keyword>
<sequence>MTASLKPVLARLGRGERLGVADAQDAFGVVMDGLATQAQIGGMLMAMRARGESVAELTGAVTAMRARMTPVSAPEGAMDVCGTGGDGAASLNISTAVTFVLAACGVKVAKHGNRALSSRAGGADVLLALGVNIEPPMARLAEILAEVGCVFLFAPRHHPALRHAAAVRVELGTRTIFNLTGPMANPAGVKRQLIGVFDPVWLRPVAETLRDLGTESAWVVHSHGLDELTLAGESQVVALKDGAISEFCVTAADAGLAPVPLAAIKGGDAAENAAALRAMLEGARSGYRDTILFNTAAALIVAGVVGDLKAGVARAAAVIDSGAALRVLEKLKAASEGRDFK</sequence>
<dbReference type="EC" id="2.4.2.18" evidence="4"/>
<comment type="subunit">
    <text evidence="4">Homodimer.</text>
</comment>
<feature type="binding site" evidence="4">
    <location>
        <begin position="85"/>
        <end position="86"/>
    </location>
    <ligand>
        <name>5-phospho-alpha-D-ribose 1-diphosphate</name>
        <dbReference type="ChEBI" id="CHEBI:58017"/>
    </ligand>
</feature>
<comment type="similarity">
    <text evidence="4">Belongs to the anthranilate phosphoribosyltransferase family.</text>
</comment>
<evidence type="ECO:0000256" key="3">
    <source>
        <dbReference type="ARBA" id="ARBA00022822"/>
    </source>
</evidence>